<reference evidence="1 2" key="1">
    <citation type="submission" date="2016-03" db="EMBL/GenBank/DDBJ databases">
        <title>Acetic acid bacteria sequencing.</title>
        <authorList>
            <person name="Brandt J."/>
            <person name="Jakob F."/>
            <person name="Vogel R.F."/>
        </authorList>
    </citation>
    <scope>NUCLEOTIDE SEQUENCE [LARGE SCALE GENOMIC DNA]</scope>
    <source>
        <strain evidence="1 2">TMW2.1153</strain>
    </source>
</reference>
<proteinExistence type="predicted"/>
<dbReference type="RefSeq" id="WP_077812567.1">
    <property type="nucleotide sequence ID" value="NZ_CP014692.1"/>
</dbReference>
<evidence type="ECO:0000313" key="2">
    <source>
        <dbReference type="Proteomes" id="UP000188937"/>
    </source>
</evidence>
<name>A0A1U9KFE5_ACEAC</name>
<dbReference type="EMBL" id="CP014692">
    <property type="protein sequence ID" value="AQS84525.1"/>
    <property type="molecule type" value="Genomic_DNA"/>
</dbReference>
<dbReference type="KEGG" id="aace:A0U92_06740"/>
<keyword evidence="2" id="KW-1185">Reference proteome</keyword>
<dbReference type="STRING" id="435.A0U92_06740"/>
<evidence type="ECO:0000313" key="1">
    <source>
        <dbReference type="EMBL" id="AQS84525.1"/>
    </source>
</evidence>
<protein>
    <submittedName>
        <fullName evidence="1">Uncharacterized protein</fullName>
    </submittedName>
</protein>
<accession>A0A1U9KFE5</accession>
<dbReference type="AlphaFoldDB" id="A0A1U9KFE5"/>
<organism evidence="1 2">
    <name type="scientific">Acetobacter aceti</name>
    <dbReference type="NCBI Taxonomy" id="435"/>
    <lineage>
        <taxon>Bacteria</taxon>
        <taxon>Pseudomonadati</taxon>
        <taxon>Pseudomonadota</taxon>
        <taxon>Alphaproteobacteria</taxon>
        <taxon>Acetobacterales</taxon>
        <taxon>Acetobacteraceae</taxon>
        <taxon>Acetobacter</taxon>
        <taxon>Acetobacter subgen. Acetobacter</taxon>
    </lineage>
</organism>
<gene>
    <name evidence="1" type="ORF">A0U92_06740</name>
</gene>
<dbReference type="Proteomes" id="UP000188937">
    <property type="component" value="Chromosome"/>
</dbReference>
<sequence length="420" mass="46887">MALPVLPDARRAKLSPEGPVATSFTLLFRPLWSIIVPTTEWTKSSDLSVRSIPDSLLEPLRIWIMNCFPQQNLVEKLIALGDGLHLPERDPLDEKEWADPLWRASEMLWERAADVLMRPIPPSVLDEMSQASGIRTTSIETLIPAIQLVFDGARHFFQPRKAVIPVIPSRKALAQLLTEAAGRGMTAWYFALTLLVASRNEIDILLPTARAVAHVQPKAKMLLELCDQAITGVYELFNARCDRISREIALIRPVERSERRVLLWLEANEQATIHALIRFASRCSIYGMAAAELGAAAARAAKAQFTLLVQEDLLIAWPITAWPDSLMISFEQGNRRFRQLVALGSSFSRFAEYRSGIDQLVTHYTDDRITGLSFAEKLHAGETLELSSVPSPLLTNYLQLLPPPVHGGASMRKLMSQNAQ</sequence>
<dbReference type="OrthoDB" id="7218366at2"/>